<comment type="subcellular location">
    <subcellularLocation>
        <location evidence="1">Cell membrane</location>
        <topology evidence="1">Multi-pass membrane protein</topology>
    </subcellularLocation>
</comment>
<feature type="transmembrane region" description="Helical" evidence="15">
    <location>
        <begin position="149"/>
        <end position="171"/>
    </location>
</feature>
<feature type="transmembrane region" description="Helical" evidence="15">
    <location>
        <begin position="114"/>
        <end position="137"/>
    </location>
</feature>
<dbReference type="NCBIfam" id="TIGR01494">
    <property type="entry name" value="ATPase_P-type"/>
    <property type="match status" value="2"/>
</dbReference>
<dbReference type="AlphaFoldDB" id="A0A1Y5S6T5"/>
<dbReference type="EC" id="3.6.3.54" evidence="17"/>
<name>A0A1Y5S6T5_9RHOB</name>
<dbReference type="Gene3D" id="2.70.150.10">
    <property type="entry name" value="Calcium-transporting ATPase, cytoplasmic transduction domain A"/>
    <property type="match status" value="1"/>
</dbReference>
<dbReference type="PRINTS" id="PR00119">
    <property type="entry name" value="CATATPASE"/>
</dbReference>
<dbReference type="PANTHER" id="PTHR43520">
    <property type="entry name" value="ATP7, ISOFORM B"/>
    <property type="match status" value="1"/>
</dbReference>
<dbReference type="Pfam" id="PF00122">
    <property type="entry name" value="E1-E2_ATPase"/>
    <property type="match status" value="1"/>
</dbReference>
<dbReference type="InterPro" id="IPR027256">
    <property type="entry name" value="P-typ_ATPase_IB"/>
</dbReference>
<feature type="transmembrane region" description="Helical" evidence="15">
    <location>
        <begin position="389"/>
        <end position="412"/>
    </location>
</feature>
<evidence type="ECO:0000256" key="12">
    <source>
        <dbReference type="ARBA" id="ARBA00022989"/>
    </source>
</evidence>
<keyword evidence="6 15" id="KW-0812">Transmembrane</keyword>
<dbReference type="Gene3D" id="3.40.50.1000">
    <property type="entry name" value="HAD superfamily/HAD-like"/>
    <property type="match status" value="1"/>
</dbReference>
<dbReference type="SUPFAM" id="SSF81665">
    <property type="entry name" value="Calcium ATPase, transmembrane domain M"/>
    <property type="match status" value="1"/>
</dbReference>
<keyword evidence="4 15" id="KW-1003">Cell membrane</keyword>
<evidence type="ECO:0000256" key="4">
    <source>
        <dbReference type="ARBA" id="ARBA00022475"/>
    </source>
</evidence>
<dbReference type="InterPro" id="IPR036163">
    <property type="entry name" value="HMA_dom_sf"/>
</dbReference>
<dbReference type="InterPro" id="IPR008250">
    <property type="entry name" value="ATPase_P-typ_transduc_dom_A_sf"/>
</dbReference>
<dbReference type="PROSITE" id="PS50846">
    <property type="entry name" value="HMA_2"/>
    <property type="match status" value="1"/>
</dbReference>
<dbReference type="Pfam" id="PF00403">
    <property type="entry name" value="HMA"/>
    <property type="match status" value="1"/>
</dbReference>
<dbReference type="GO" id="GO:0005507">
    <property type="term" value="F:copper ion binding"/>
    <property type="evidence" value="ECO:0007669"/>
    <property type="project" value="TreeGrafter"/>
</dbReference>
<evidence type="ECO:0000256" key="10">
    <source>
        <dbReference type="ARBA" id="ARBA00022842"/>
    </source>
</evidence>
<dbReference type="SUPFAM" id="SSF56784">
    <property type="entry name" value="HAD-like"/>
    <property type="match status" value="1"/>
</dbReference>
<organism evidence="17 18">
    <name type="scientific">Pacificibacter marinus</name>
    <dbReference type="NCBI Taxonomy" id="658057"/>
    <lineage>
        <taxon>Bacteria</taxon>
        <taxon>Pseudomonadati</taxon>
        <taxon>Pseudomonadota</taxon>
        <taxon>Alphaproteobacteria</taxon>
        <taxon>Rhodobacterales</taxon>
        <taxon>Roseobacteraceae</taxon>
        <taxon>Pacificibacter</taxon>
    </lineage>
</organism>
<dbReference type="PROSITE" id="PS00154">
    <property type="entry name" value="ATPASE_E1_E2"/>
    <property type="match status" value="1"/>
</dbReference>
<dbReference type="InterPro" id="IPR023214">
    <property type="entry name" value="HAD_sf"/>
</dbReference>
<dbReference type="GO" id="GO:0016887">
    <property type="term" value="F:ATP hydrolysis activity"/>
    <property type="evidence" value="ECO:0007669"/>
    <property type="project" value="InterPro"/>
</dbReference>
<keyword evidence="5" id="KW-0597">Phosphoprotein</keyword>
<dbReference type="InterPro" id="IPR023299">
    <property type="entry name" value="ATPase_P-typ_cyto_dom_N"/>
</dbReference>
<evidence type="ECO:0000256" key="9">
    <source>
        <dbReference type="ARBA" id="ARBA00022840"/>
    </source>
</evidence>
<dbReference type="GO" id="GO:0043682">
    <property type="term" value="F:P-type divalent copper transporter activity"/>
    <property type="evidence" value="ECO:0007669"/>
    <property type="project" value="TreeGrafter"/>
</dbReference>
<dbReference type="InterPro" id="IPR001757">
    <property type="entry name" value="P_typ_ATPase"/>
</dbReference>
<dbReference type="Gene3D" id="3.40.1110.10">
    <property type="entry name" value="Calcium-transporting ATPase, cytoplasmic domain N"/>
    <property type="match status" value="1"/>
</dbReference>
<dbReference type="PROSITE" id="PS01047">
    <property type="entry name" value="HMA_1"/>
    <property type="match status" value="1"/>
</dbReference>
<evidence type="ECO:0000256" key="8">
    <source>
        <dbReference type="ARBA" id="ARBA00022741"/>
    </source>
</evidence>
<dbReference type="InterPro" id="IPR023298">
    <property type="entry name" value="ATPase_P-typ_TM_dom_sf"/>
</dbReference>
<dbReference type="Proteomes" id="UP000193307">
    <property type="component" value="Unassembled WGS sequence"/>
</dbReference>
<reference evidence="17 18" key="1">
    <citation type="submission" date="2017-03" db="EMBL/GenBank/DDBJ databases">
        <authorList>
            <person name="Afonso C.L."/>
            <person name="Miller P.J."/>
            <person name="Scott M.A."/>
            <person name="Spackman E."/>
            <person name="Goraichik I."/>
            <person name="Dimitrov K.M."/>
            <person name="Suarez D.L."/>
            <person name="Swayne D.E."/>
        </authorList>
    </citation>
    <scope>NUCLEOTIDE SEQUENCE [LARGE SCALE GENOMIC DNA]</scope>
    <source>
        <strain evidence="17 18">CECT 7971</strain>
    </source>
</reference>
<sequence length="725" mass="75329">MSEIQMSACPACLAAPAAKDVAHAHDVKDAKITLSLPAIHCAACISGVERELARQPGVRAARVNLTLKRAQVDADHTTSATILAEALNRVGYEAYELDAGALAATQTDRQGRAILARLAVAGFAMMNVMLLSVAVWSGASDATRDMFHLISAVIALPAIAFSAQPFFASAWGALRGRRLNMDVPISLAIVLAAGMSIFETFHSGAHAYFDAALSLTFFLLAGRYLDHRTRSVARSAAEELTALEVPRATLEDGSIVPIGELARGAIVRVVPGARVPVDGVVVEGGSELDRSLLTGETLPVAASLGTQVSAGEVNLTGPLLVQVSAAGEDSSLHRLADLVAMAETSRNRYTSLADRAARIYAPAVHLLALIAFLGWFITTGDMRHSLNIAVAVLIITCPCALGLAVPAVTTAASGRLFRAGMLIKSSTALERLAEVDTVVFDKTGTLTEGRPEPSNWSEISHEARSVVMALAAGSAHPLSAALHAMARDTGCEPAGVVDVTEVPGQGIEAQWNSQRVRLGRAAWLGCEALPQTATYLQIGSAVPIAFTFVDQLRAGAEVAVAALKAQGKDVVLLSGDAPAAVADIAARVGISVWDAECLPMDKAARVEALSRNGRKVLMVGDGLNDTAALAAAHVSISPASALEATRVVSDIVLLGQSLAPIGEATKVAVSATRRIKENFAIAAGYNMIAIPIALAGFATPLAAALAMSTSSITVSLNALRLRGFK</sequence>
<keyword evidence="12 15" id="KW-1133">Transmembrane helix</keyword>
<dbReference type="InterPro" id="IPR006121">
    <property type="entry name" value="HMA_dom"/>
</dbReference>
<dbReference type="NCBIfam" id="TIGR01511">
    <property type="entry name" value="ATPase-IB1_Cu"/>
    <property type="match status" value="1"/>
</dbReference>
<dbReference type="InterPro" id="IPR017969">
    <property type="entry name" value="Heavy-metal-associated_CS"/>
</dbReference>
<gene>
    <name evidence="17" type="primary">pacS</name>
    <name evidence="17" type="ORF">PAM7971_01420</name>
</gene>
<evidence type="ECO:0000256" key="6">
    <source>
        <dbReference type="ARBA" id="ARBA00022692"/>
    </source>
</evidence>
<keyword evidence="8 15" id="KW-0547">Nucleotide-binding</keyword>
<evidence type="ECO:0000313" key="18">
    <source>
        <dbReference type="Proteomes" id="UP000193307"/>
    </source>
</evidence>
<evidence type="ECO:0000256" key="5">
    <source>
        <dbReference type="ARBA" id="ARBA00022553"/>
    </source>
</evidence>
<dbReference type="Gene3D" id="3.30.70.100">
    <property type="match status" value="1"/>
</dbReference>
<dbReference type="STRING" id="658057.SAMN04488032_106133"/>
<keyword evidence="7 15" id="KW-0479">Metal-binding</keyword>
<dbReference type="PRINTS" id="PR00943">
    <property type="entry name" value="CUATPASE"/>
</dbReference>
<dbReference type="Pfam" id="PF00702">
    <property type="entry name" value="Hydrolase"/>
    <property type="match status" value="1"/>
</dbReference>
<evidence type="ECO:0000259" key="16">
    <source>
        <dbReference type="PROSITE" id="PS50846"/>
    </source>
</evidence>
<keyword evidence="18" id="KW-1185">Reference proteome</keyword>
<dbReference type="RefSeq" id="WP_085848296.1">
    <property type="nucleotide sequence ID" value="NZ_FNZV01000006.1"/>
</dbReference>
<dbReference type="InterPro" id="IPR059000">
    <property type="entry name" value="ATPase_P-type_domA"/>
</dbReference>
<dbReference type="GO" id="GO:0005524">
    <property type="term" value="F:ATP binding"/>
    <property type="evidence" value="ECO:0007669"/>
    <property type="project" value="UniProtKB-UniRule"/>
</dbReference>
<evidence type="ECO:0000256" key="7">
    <source>
        <dbReference type="ARBA" id="ARBA00022723"/>
    </source>
</evidence>
<dbReference type="EMBL" id="FWFW01000003">
    <property type="protein sequence ID" value="SLN33772.1"/>
    <property type="molecule type" value="Genomic_DNA"/>
</dbReference>
<accession>A0A1Y5S6T5</accession>
<dbReference type="GO" id="GO:0055070">
    <property type="term" value="P:copper ion homeostasis"/>
    <property type="evidence" value="ECO:0007669"/>
    <property type="project" value="TreeGrafter"/>
</dbReference>
<protein>
    <submittedName>
        <fullName evidence="17">Putative copper-transporting ATPase PacS</fullName>
        <ecNumber evidence="17">3.6.3.54</ecNumber>
    </submittedName>
</protein>
<feature type="domain" description="HMA" evidence="16">
    <location>
        <begin position="30"/>
        <end position="95"/>
    </location>
</feature>
<evidence type="ECO:0000256" key="14">
    <source>
        <dbReference type="ARBA" id="ARBA00023136"/>
    </source>
</evidence>
<dbReference type="OrthoDB" id="9807843at2"/>
<proteinExistence type="inferred from homology"/>
<evidence type="ECO:0000313" key="17">
    <source>
        <dbReference type="EMBL" id="SLN33772.1"/>
    </source>
</evidence>
<keyword evidence="14 15" id="KW-0472">Membrane</keyword>
<evidence type="ECO:0000256" key="1">
    <source>
        <dbReference type="ARBA" id="ARBA00004651"/>
    </source>
</evidence>
<keyword evidence="13" id="KW-0406">Ion transport</keyword>
<keyword evidence="9 15" id="KW-0067">ATP-binding</keyword>
<dbReference type="SUPFAM" id="SSF55008">
    <property type="entry name" value="HMA, heavy metal-associated domain"/>
    <property type="match status" value="1"/>
</dbReference>
<evidence type="ECO:0000256" key="13">
    <source>
        <dbReference type="ARBA" id="ARBA00023065"/>
    </source>
</evidence>
<comment type="similarity">
    <text evidence="2 15">Belongs to the cation transport ATPase (P-type) (TC 3.A.3) family. Type IB subfamily.</text>
</comment>
<dbReference type="PANTHER" id="PTHR43520:SF5">
    <property type="entry name" value="CATION-TRANSPORTING P-TYPE ATPASE-RELATED"/>
    <property type="match status" value="1"/>
</dbReference>
<keyword evidence="17" id="KW-0378">Hydrolase</keyword>
<dbReference type="CDD" id="cd00371">
    <property type="entry name" value="HMA"/>
    <property type="match status" value="1"/>
</dbReference>
<feature type="transmembrane region" description="Helical" evidence="15">
    <location>
        <begin position="183"/>
        <end position="201"/>
    </location>
</feature>
<feature type="transmembrane region" description="Helical" evidence="15">
    <location>
        <begin position="207"/>
        <end position="225"/>
    </location>
</feature>
<dbReference type="SUPFAM" id="SSF81653">
    <property type="entry name" value="Calcium ATPase, transduction domain A"/>
    <property type="match status" value="1"/>
</dbReference>
<dbReference type="InterPro" id="IPR018303">
    <property type="entry name" value="ATPase_P-typ_P_site"/>
</dbReference>
<feature type="transmembrane region" description="Helical" evidence="15">
    <location>
        <begin position="679"/>
        <end position="695"/>
    </location>
</feature>
<dbReference type="NCBIfam" id="TIGR01512">
    <property type="entry name" value="ATPase-IB2_Cd"/>
    <property type="match status" value="1"/>
</dbReference>
<evidence type="ECO:0000256" key="2">
    <source>
        <dbReference type="ARBA" id="ARBA00006024"/>
    </source>
</evidence>
<dbReference type="GO" id="GO:0005886">
    <property type="term" value="C:plasma membrane"/>
    <property type="evidence" value="ECO:0007669"/>
    <property type="project" value="UniProtKB-SubCell"/>
</dbReference>
<keyword evidence="11" id="KW-1278">Translocase</keyword>
<keyword evidence="10" id="KW-0460">Magnesium</keyword>
<evidence type="ECO:0000256" key="11">
    <source>
        <dbReference type="ARBA" id="ARBA00022967"/>
    </source>
</evidence>
<dbReference type="NCBIfam" id="TIGR01525">
    <property type="entry name" value="ATPase-IB_hvy"/>
    <property type="match status" value="1"/>
</dbReference>
<evidence type="ECO:0000256" key="15">
    <source>
        <dbReference type="RuleBase" id="RU362081"/>
    </source>
</evidence>
<feature type="transmembrane region" description="Helical" evidence="15">
    <location>
        <begin position="356"/>
        <end position="377"/>
    </location>
</feature>
<dbReference type="InterPro" id="IPR036412">
    <property type="entry name" value="HAD-like_sf"/>
</dbReference>
<evidence type="ECO:0000256" key="3">
    <source>
        <dbReference type="ARBA" id="ARBA00022448"/>
    </source>
</evidence>
<keyword evidence="3" id="KW-0813">Transport</keyword>